<evidence type="ECO:0000313" key="4">
    <source>
        <dbReference type="EMBL" id="KAJ7748526.1"/>
    </source>
</evidence>
<evidence type="ECO:0000259" key="2">
    <source>
        <dbReference type="PROSITE" id="PS50234"/>
    </source>
</evidence>
<evidence type="ECO:0000259" key="3">
    <source>
        <dbReference type="PROSITE" id="PS51468"/>
    </source>
</evidence>
<feature type="domain" description="VWFA" evidence="2">
    <location>
        <begin position="283"/>
        <end position="482"/>
    </location>
</feature>
<gene>
    <name evidence="4" type="ORF">DFH07DRAFT_747257</name>
</gene>
<name>A0AAD7IQR2_9AGAR</name>
<sequence length="898" mass="97755">MPPRNGIVHTSGSADGDREHLVLEEMRAKVLIIDVAARVTLTQRFRNPLSTATSRAIYYFPVPASGAVCAFEMRTSDDRVVTAVCKEKTKAREEHEQALAQGQETSLLEWVADDVFTISVGSIPSGETVSTKLVFAMTLVNDDNADEIRFQLPMYVGERYGPPLSGLEGAAAPSSSTRIKITAEIQTSGRIQSITSPSHSDEIVETKYQTHLARPSRRRSTVRLRSPTFLDKDFVLVVQADDLDDPRCFAELQRDPTGRHSDTVAMQFTIVPNFKLPPVAGQEYIFVVDRSGSMSGARITTAKSTLGVLLRMLPSRGSTFNIFSFGSHHDSLWPQSETYSQHSLQHAVRMGVLHSSSSLYYTSHAESMDANYGGTEIRAALNSVFASRHRSVATAVFVLTDGDVNDYDNTITDIQRAVNGSAQSSPLRVFCLGIGDGVSSAMCEGIARAGNGVCLFAVHTESILAKCTHLFRAGKTPFVKNVTIDWGIPDQNLTSSPAVNFSSPSSSHQVRLRPAPAVQQSPAVIKDIHAGTRMNVYAILTLRKTIVPKEVTLRGQLDGGGDSFELTVPIRGIQLSDSEPGLPLVHTVAAWRLIQDHQERAAPLALAVGNVTEEEIRKASIVRLGERYQVASRHTSFVAVDSGQDARRRAHRARTPSPRRSTDADRNMLVPNSPTRGLFGMISNFFNVSPILGGNGGGQELPGAWPDADTASNANPASDPEDPDEGYGSAATFSTLSSLEGSESEWSDWSDAPPPPVSEEDERMQRSPSPKLEPLRLAPRPIREERGRRMQHAAPEPKAPPPVPPEVVTLASLQSFDGSFDDSIRAIVGSQIFDEARVLQVDTTVWATAVSIAFMSKNLASPAQKELLEDLVAKAYEFLDSRRDVSAGRIIQRAKELL</sequence>
<dbReference type="Proteomes" id="UP001215280">
    <property type="component" value="Unassembled WGS sequence"/>
</dbReference>
<dbReference type="InterPro" id="IPR013694">
    <property type="entry name" value="VIT"/>
</dbReference>
<dbReference type="PROSITE" id="PS51468">
    <property type="entry name" value="VIT"/>
    <property type="match status" value="1"/>
</dbReference>
<organism evidence="4 5">
    <name type="scientific">Mycena maculata</name>
    <dbReference type="NCBI Taxonomy" id="230809"/>
    <lineage>
        <taxon>Eukaryota</taxon>
        <taxon>Fungi</taxon>
        <taxon>Dikarya</taxon>
        <taxon>Basidiomycota</taxon>
        <taxon>Agaricomycotina</taxon>
        <taxon>Agaricomycetes</taxon>
        <taxon>Agaricomycetidae</taxon>
        <taxon>Agaricales</taxon>
        <taxon>Marasmiineae</taxon>
        <taxon>Mycenaceae</taxon>
        <taxon>Mycena</taxon>
    </lineage>
</organism>
<dbReference type="EMBL" id="JARJLG010000089">
    <property type="protein sequence ID" value="KAJ7748526.1"/>
    <property type="molecule type" value="Genomic_DNA"/>
</dbReference>
<dbReference type="InterPro" id="IPR036465">
    <property type="entry name" value="vWFA_dom_sf"/>
</dbReference>
<evidence type="ECO:0000256" key="1">
    <source>
        <dbReference type="SAM" id="MobiDB-lite"/>
    </source>
</evidence>
<dbReference type="SUPFAM" id="SSF53300">
    <property type="entry name" value="vWA-like"/>
    <property type="match status" value="1"/>
</dbReference>
<feature type="region of interest" description="Disordered" evidence="1">
    <location>
        <begin position="697"/>
        <end position="780"/>
    </location>
</feature>
<dbReference type="SMART" id="SM00327">
    <property type="entry name" value="VWA"/>
    <property type="match status" value="1"/>
</dbReference>
<proteinExistence type="predicted"/>
<accession>A0AAD7IQR2</accession>
<keyword evidence="5" id="KW-1185">Reference proteome</keyword>
<dbReference type="PANTHER" id="PTHR45737">
    <property type="entry name" value="VON WILLEBRAND FACTOR A DOMAIN-CONTAINING PROTEIN 5A"/>
    <property type="match status" value="1"/>
</dbReference>
<feature type="domain" description="VIT" evidence="3">
    <location>
        <begin position="7"/>
        <end position="137"/>
    </location>
</feature>
<dbReference type="PANTHER" id="PTHR45737:SF6">
    <property type="entry name" value="VON WILLEBRAND FACTOR A DOMAIN-CONTAINING PROTEIN 5A"/>
    <property type="match status" value="1"/>
</dbReference>
<dbReference type="Gene3D" id="3.40.50.410">
    <property type="entry name" value="von Willebrand factor, type A domain"/>
    <property type="match status" value="1"/>
</dbReference>
<comment type="caution">
    <text evidence="4">The sequence shown here is derived from an EMBL/GenBank/DDBJ whole genome shotgun (WGS) entry which is preliminary data.</text>
</comment>
<dbReference type="Pfam" id="PF13768">
    <property type="entry name" value="VWA_3"/>
    <property type="match status" value="1"/>
</dbReference>
<dbReference type="Pfam" id="PF08487">
    <property type="entry name" value="VIT"/>
    <property type="match status" value="1"/>
</dbReference>
<dbReference type="SMART" id="SM00609">
    <property type="entry name" value="VIT"/>
    <property type="match status" value="1"/>
</dbReference>
<evidence type="ECO:0008006" key="6">
    <source>
        <dbReference type="Google" id="ProtNLM"/>
    </source>
</evidence>
<dbReference type="PROSITE" id="PS50234">
    <property type="entry name" value="VWFA"/>
    <property type="match status" value="1"/>
</dbReference>
<evidence type="ECO:0000313" key="5">
    <source>
        <dbReference type="Proteomes" id="UP001215280"/>
    </source>
</evidence>
<feature type="region of interest" description="Disordered" evidence="1">
    <location>
        <begin position="639"/>
        <end position="671"/>
    </location>
</feature>
<dbReference type="InterPro" id="IPR002035">
    <property type="entry name" value="VWF_A"/>
</dbReference>
<reference evidence="4" key="1">
    <citation type="submission" date="2023-03" db="EMBL/GenBank/DDBJ databases">
        <title>Massive genome expansion in bonnet fungi (Mycena s.s.) driven by repeated elements and novel gene families across ecological guilds.</title>
        <authorList>
            <consortium name="Lawrence Berkeley National Laboratory"/>
            <person name="Harder C.B."/>
            <person name="Miyauchi S."/>
            <person name="Viragh M."/>
            <person name="Kuo A."/>
            <person name="Thoen E."/>
            <person name="Andreopoulos B."/>
            <person name="Lu D."/>
            <person name="Skrede I."/>
            <person name="Drula E."/>
            <person name="Henrissat B."/>
            <person name="Morin E."/>
            <person name="Kohler A."/>
            <person name="Barry K."/>
            <person name="LaButti K."/>
            <person name="Morin E."/>
            <person name="Salamov A."/>
            <person name="Lipzen A."/>
            <person name="Mereny Z."/>
            <person name="Hegedus B."/>
            <person name="Baldrian P."/>
            <person name="Stursova M."/>
            <person name="Weitz H."/>
            <person name="Taylor A."/>
            <person name="Grigoriev I.V."/>
            <person name="Nagy L.G."/>
            <person name="Martin F."/>
            <person name="Kauserud H."/>
        </authorList>
    </citation>
    <scope>NUCLEOTIDE SEQUENCE</scope>
    <source>
        <strain evidence="4">CBHHK188m</strain>
    </source>
</reference>
<protein>
    <recommendedName>
        <fullName evidence="6">VIT-domain-containing protein</fullName>
    </recommendedName>
</protein>
<dbReference type="AlphaFoldDB" id="A0AAD7IQR2"/>